<dbReference type="PANTHER" id="PTHR33778:SF1">
    <property type="entry name" value="MAGNESIUM TRANSPORTER YHID-RELATED"/>
    <property type="match status" value="1"/>
</dbReference>
<accession>A0ABN6Q6Q2</accession>
<evidence type="ECO:0000256" key="3">
    <source>
        <dbReference type="ARBA" id="ARBA00022475"/>
    </source>
</evidence>
<evidence type="ECO:0000256" key="7">
    <source>
        <dbReference type="SAM" id="Phobius"/>
    </source>
</evidence>
<keyword evidence="6 7" id="KW-0472">Membrane</keyword>
<feature type="transmembrane region" description="Helical" evidence="7">
    <location>
        <begin position="105"/>
        <end position="123"/>
    </location>
</feature>
<proteinExistence type="inferred from homology"/>
<evidence type="ECO:0000256" key="2">
    <source>
        <dbReference type="ARBA" id="ARBA00009298"/>
    </source>
</evidence>
<dbReference type="Proteomes" id="UP001055453">
    <property type="component" value="Chromosome"/>
</dbReference>
<comment type="subcellular location">
    <subcellularLocation>
        <location evidence="1">Cell membrane</location>
        <topology evidence="1">Multi-pass membrane protein</topology>
    </subcellularLocation>
</comment>
<dbReference type="InterPro" id="IPR003416">
    <property type="entry name" value="MgtC/SapB/SrpB/YhiD_fam"/>
</dbReference>
<evidence type="ECO:0000256" key="1">
    <source>
        <dbReference type="ARBA" id="ARBA00004651"/>
    </source>
</evidence>
<keyword evidence="4 7" id="KW-0812">Transmembrane</keyword>
<evidence type="ECO:0000313" key="10">
    <source>
        <dbReference type="Proteomes" id="UP001055453"/>
    </source>
</evidence>
<evidence type="ECO:0000259" key="8">
    <source>
        <dbReference type="Pfam" id="PF02308"/>
    </source>
</evidence>
<feature type="transmembrane region" description="Helical" evidence="7">
    <location>
        <begin position="82"/>
        <end position="99"/>
    </location>
</feature>
<protein>
    <recommendedName>
        <fullName evidence="8">MgtC/SapB/SrpB/YhiD N-terminal domain-containing protein</fullName>
    </recommendedName>
</protein>
<evidence type="ECO:0000256" key="6">
    <source>
        <dbReference type="ARBA" id="ARBA00023136"/>
    </source>
</evidence>
<dbReference type="Pfam" id="PF02308">
    <property type="entry name" value="MgtC"/>
    <property type="match status" value="1"/>
</dbReference>
<evidence type="ECO:0000256" key="5">
    <source>
        <dbReference type="ARBA" id="ARBA00022989"/>
    </source>
</evidence>
<dbReference type="PANTHER" id="PTHR33778">
    <property type="entry name" value="PROTEIN MGTC"/>
    <property type="match status" value="1"/>
</dbReference>
<sequence>MIIGAIIGLDRQIRNKPAGLRTHMLVSFGSAMFILIIMQTEELQDSSDALSRVIQGVATGVGFLGAGEIVRQSPQESQRFEIHGLTSAAAIWVSAALGIAAGCGLWQLALISSVLTLVILNVFKRFE</sequence>
<evidence type="ECO:0000313" key="9">
    <source>
        <dbReference type="EMBL" id="BDI18868.1"/>
    </source>
</evidence>
<comment type="similarity">
    <text evidence="2">Belongs to the MgtC/SapB family.</text>
</comment>
<dbReference type="InterPro" id="IPR049177">
    <property type="entry name" value="MgtC_SapB_SrpB_YhiD_N"/>
</dbReference>
<feature type="transmembrane region" description="Helical" evidence="7">
    <location>
        <begin position="20"/>
        <end position="38"/>
    </location>
</feature>
<name>A0ABN6Q6Q2_NOSCO</name>
<feature type="transmembrane region" description="Helical" evidence="7">
    <location>
        <begin position="50"/>
        <end position="70"/>
    </location>
</feature>
<keyword evidence="3" id="KW-1003">Cell membrane</keyword>
<feature type="domain" description="MgtC/SapB/SrpB/YhiD N-terminal" evidence="8">
    <location>
        <begin position="1"/>
        <end position="127"/>
    </location>
</feature>
<reference evidence="9" key="1">
    <citation type="submission" date="2022-04" db="EMBL/GenBank/DDBJ databases">
        <title>Complete genome sequence of a cyanobacterium, Nostoc sp. SO-36, isolated in Antarctica.</title>
        <authorList>
            <person name="Kanesaki Y."/>
            <person name="Effendi D."/>
            <person name="Sakamoto T."/>
            <person name="Ohtani S."/>
            <person name="Awai K."/>
        </authorList>
    </citation>
    <scope>NUCLEOTIDE SEQUENCE</scope>
    <source>
        <strain evidence="9">SO-36</strain>
    </source>
</reference>
<keyword evidence="10" id="KW-1185">Reference proteome</keyword>
<organism evidence="9 10">
    <name type="scientific">Nostoc cf. commune SO-36</name>
    <dbReference type="NCBI Taxonomy" id="449208"/>
    <lineage>
        <taxon>Bacteria</taxon>
        <taxon>Bacillati</taxon>
        <taxon>Cyanobacteriota</taxon>
        <taxon>Cyanophyceae</taxon>
        <taxon>Nostocales</taxon>
        <taxon>Nostocaceae</taxon>
        <taxon>Nostoc</taxon>
    </lineage>
</organism>
<dbReference type="PRINTS" id="PR01837">
    <property type="entry name" value="MGTCSAPBPROT"/>
</dbReference>
<evidence type="ECO:0000256" key="4">
    <source>
        <dbReference type="ARBA" id="ARBA00022692"/>
    </source>
</evidence>
<keyword evidence="5 7" id="KW-1133">Transmembrane helix</keyword>
<gene>
    <name evidence="9" type="ORF">ANSO36C_46700</name>
</gene>
<dbReference type="EMBL" id="AP025732">
    <property type="protein sequence ID" value="BDI18868.1"/>
    <property type="molecule type" value="Genomic_DNA"/>
</dbReference>